<dbReference type="EMBL" id="FQUQ01000002">
    <property type="protein sequence ID" value="SHF33372.1"/>
    <property type="molecule type" value="Genomic_DNA"/>
</dbReference>
<reference evidence="2" key="1">
    <citation type="submission" date="2016-11" db="EMBL/GenBank/DDBJ databases">
        <authorList>
            <person name="Varghese N."/>
            <person name="Submissions S."/>
        </authorList>
    </citation>
    <scope>NUCLEOTIDE SEQUENCE [LARGE SCALE GENOMIC DNA]</scope>
    <source>
        <strain evidence="2">DSM 16990</strain>
    </source>
</reference>
<proteinExistence type="predicted"/>
<dbReference type="STRING" id="288992.SAMN04488522_102876"/>
<evidence type="ECO:0000313" key="2">
    <source>
        <dbReference type="Proteomes" id="UP000184287"/>
    </source>
</evidence>
<keyword evidence="2" id="KW-1185">Reference proteome</keyword>
<sequence length="137" mass="15650">MISRFGGSYFHTYQKYIKGGGNNASFNSCEKYLQNYSIASAERDLEKVKGLYPGTEAKPMIDASIDLYTFVLQSYKTDHLEIARMIDKNVAAESINQAIRTLDEKSYANFAEKYDKLWNIAKTYAKDNGIQVKEMPF</sequence>
<protein>
    <submittedName>
        <fullName evidence="1">Uncharacterized protein</fullName>
    </submittedName>
</protein>
<evidence type="ECO:0000313" key="1">
    <source>
        <dbReference type="EMBL" id="SHF33372.1"/>
    </source>
</evidence>
<gene>
    <name evidence="1" type="ORF">SAMN04488522_102876</name>
</gene>
<accession>A0A1M5ATU3</accession>
<organism evidence="1 2">
    <name type="scientific">Pedobacter caeni</name>
    <dbReference type="NCBI Taxonomy" id="288992"/>
    <lineage>
        <taxon>Bacteria</taxon>
        <taxon>Pseudomonadati</taxon>
        <taxon>Bacteroidota</taxon>
        <taxon>Sphingobacteriia</taxon>
        <taxon>Sphingobacteriales</taxon>
        <taxon>Sphingobacteriaceae</taxon>
        <taxon>Pedobacter</taxon>
    </lineage>
</organism>
<dbReference type="Proteomes" id="UP000184287">
    <property type="component" value="Unassembled WGS sequence"/>
</dbReference>
<name>A0A1M5ATU3_9SPHI</name>
<dbReference type="AlphaFoldDB" id="A0A1M5ATU3"/>